<reference evidence="2 3" key="1">
    <citation type="submission" date="2014-10" db="EMBL/GenBank/DDBJ databases">
        <authorList>
            <person name="Seo M.-J."/>
            <person name="Seok Y.J."/>
            <person name="Cha I.-T."/>
        </authorList>
    </citation>
    <scope>NUCLEOTIDE SEQUENCE [LARGE SCALE GENOMIC DNA]</scope>
    <source>
        <strain evidence="2 3">NEU</strain>
    </source>
</reference>
<accession>A0A1S2N599</accession>
<evidence type="ECO:0000256" key="1">
    <source>
        <dbReference type="SAM" id="MobiDB-lite"/>
    </source>
</evidence>
<evidence type="ECO:0000313" key="2">
    <source>
        <dbReference type="EMBL" id="OIJ39734.1"/>
    </source>
</evidence>
<feature type="compositionally biased region" description="Pro residues" evidence="1">
    <location>
        <begin position="27"/>
        <end position="41"/>
    </location>
</feature>
<name>A0A1S2N599_9BURK</name>
<dbReference type="AlphaFoldDB" id="A0A1S2N599"/>
<dbReference type="EMBL" id="JRYB01000001">
    <property type="protein sequence ID" value="OIJ39734.1"/>
    <property type="molecule type" value="Genomic_DNA"/>
</dbReference>
<protein>
    <submittedName>
        <fullName evidence="2">Uncharacterized protein</fullName>
    </submittedName>
</protein>
<feature type="region of interest" description="Disordered" evidence="1">
    <location>
        <begin position="1"/>
        <end position="64"/>
    </location>
</feature>
<organism evidence="2 3">
    <name type="scientific">Massilia timonae</name>
    <dbReference type="NCBI Taxonomy" id="47229"/>
    <lineage>
        <taxon>Bacteria</taxon>
        <taxon>Pseudomonadati</taxon>
        <taxon>Pseudomonadota</taxon>
        <taxon>Betaproteobacteria</taxon>
        <taxon>Burkholderiales</taxon>
        <taxon>Oxalobacteraceae</taxon>
        <taxon>Telluria group</taxon>
        <taxon>Massilia</taxon>
    </lineage>
</organism>
<dbReference type="Proteomes" id="UP000180246">
    <property type="component" value="Unassembled WGS sequence"/>
</dbReference>
<comment type="caution">
    <text evidence="2">The sequence shown here is derived from an EMBL/GenBank/DDBJ whole genome shotgun (WGS) entry which is preliminary data.</text>
</comment>
<gene>
    <name evidence="2" type="ORF">LO55_924</name>
</gene>
<proteinExistence type="predicted"/>
<sequence length="64" mass="7209">MHAAPHAVHRLTRMPPYAPIHAHRAPDPAPIEEPMPEPFDTPHPHHQPVHLPHDEEPVPDPKPS</sequence>
<evidence type="ECO:0000313" key="3">
    <source>
        <dbReference type="Proteomes" id="UP000180246"/>
    </source>
</evidence>
<dbReference type="RefSeq" id="WP_071360619.1">
    <property type="nucleotide sequence ID" value="NZ_JRYB01000001.1"/>
</dbReference>